<dbReference type="EMBL" id="QGNW01000369">
    <property type="protein sequence ID" value="RVW74470.1"/>
    <property type="molecule type" value="Genomic_DNA"/>
</dbReference>
<evidence type="ECO:0000313" key="2">
    <source>
        <dbReference type="Proteomes" id="UP000288805"/>
    </source>
</evidence>
<gene>
    <name evidence="1" type="ORF">CK203_054540</name>
</gene>
<evidence type="ECO:0000313" key="1">
    <source>
        <dbReference type="EMBL" id="RVW74470.1"/>
    </source>
</evidence>
<sequence>MVNLDYGGKYHVADINYSSYTIRVVDPGLKKRAWETVSPILSITCIDQYHIFPTILSVVFITCPWLITGDKIHKYIPIIPCNTNRSSPFSQPYAYAIVGDLEFGDIPDSCILMGISSLIKGSCGGKTFINVRFARRATHGHTSNATTSAVEWYSSA</sequence>
<organism evidence="1 2">
    <name type="scientific">Vitis vinifera</name>
    <name type="common">Grape</name>
    <dbReference type="NCBI Taxonomy" id="29760"/>
    <lineage>
        <taxon>Eukaryota</taxon>
        <taxon>Viridiplantae</taxon>
        <taxon>Streptophyta</taxon>
        <taxon>Embryophyta</taxon>
        <taxon>Tracheophyta</taxon>
        <taxon>Spermatophyta</taxon>
        <taxon>Magnoliopsida</taxon>
        <taxon>eudicotyledons</taxon>
        <taxon>Gunneridae</taxon>
        <taxon>Pentapetalae</taxon>
        <taxon>rosids</taxon>
        <taxon>Vitales</taxon>
        <taxon>Vitaceae</taxon>
        <taxon>Viteae</taxon>
        <taxon>Vitis</taxon>
    </lineage>
</organism>
<proteinExistence type="predicted"/>
<name>A0A438GQI0_VITVI</name>
<protein>
    <submittedName>
        <fullName evidence="1">Uncharacterized protein</fullName>
    </submittedName>
</protein>
<dbReference type="AlphaFoldDB" id="A0A438GQI0"/>
<accession>A0A438GQI0</accession>
<dbReference type="Proteomes" id="UP000288805">
    <property type="component" value="Unassembled WGS sequence"/>
</dbReference>
<comment type="caution">
    <text evidence="1">The sequence shown here is derived from an EMBL/GenBank/DDBJ whole genome shotgun (WGS) entry which is preliminary data.</text>
</comment>
<reference evidence="1 2" key="1">
    <citation type="journal article" date="2018" name="PLoS Genet.">
        <title>Population sequencing reveals clonal diversity and ancestral inbreeding in the grapevine cultivar Chardonnay.</title>
        <authorList>
            <person name="Roach M.J."/>
            <person name="Johnson D.L."/>
            <person name="Bohlmann J."/>
            <person name="van Vuuren H.J."/>
            <person name="Jones S.J."/>
            <person name="Pretorius I.S."/>
            <person name="Schmidt S.A."/>
            <person name="Borneman A.R."/>
        </authorList>
    </citation>
    <scope>NUCLEOTIDE SEQUENCE [LARGE SCALE GENOMIC DNA]</scope>
    <source>
        <strain evidence="2">cv. Chardonnay</strain>
        <tissue evidence="1">Leaf</tissue>
    </source>
</reference>